<keyword evidence="1" id="KW-0812">Transmembrane</keyword>
<organism evidence="2 3">
    <name type="scientific">Roseibacillus ishigakijimensis</name>
    <dbReference type="NCBI Taxonomy" id="454146"/>
    <lineage>
        <taxon>Bacteria</taxon>
        <taxon>Pseudomonadati</taxon>
        <taxon>Verrucomicrobiota</taxon>
        <taxon>Verrucomicrobiia</taxon>
        <taxon>Verrucomicrobiales</taxon>
        <taxon>Verrucomicrobiaceae</taxon>
        <taxon>Roseibacillus</taxon>
    </lineage>
</organism>
<sequence>MARSSHPPKVRGKWGALVIGLLSLFAAESFMMLAVSPLMKIDPGFIVLAGLFTLPLWATLLTLAYTVDQRGRYLSGLLAVGLGSTALLLIL</sequence>
<gene>
    <name evidence="2" type="ORF">JIN78_12515</name>
</gene>
<dbReference type="EMBL" id="JAENIO010000035">
    <property type="protein sequence ID" value="MBK1834885.1"/>
    <property type="molecule type" value="Genomic_DNA"/>
</dbReference>
<keyword evidence="1" id="KW-1133">Transmembrane helix</keyword>
<dbReference type="Proteomes" id="UP000604083">
    <property type="component" value="Unassembled WGS sequence"/>
</dbReference>
<proteinExistence type="predicted"/>
<keyword evidence="3" id="KW-1185">Reference proteome</keyword>
<evidence type="ECO:0000313" key="3">
    <source>
        <dbReference type="Proteomes" id="UP000604083"/>
    </source>
</evidence>
<name>A0A934RVF1_9BACT</name>
<feature type="transmembrane region" description="Helical" evidence="1">
    <location>
        <begin position="73"/>
        <end position="90"/>
    </location>
</feature>
<comment type="caution">
    <text evidence="2">The sequence shown here is derived from an EMBL/GenBank/DDBJ whole genome shotgun (WGS) entry which is preliminary data.</text>
</comment>
<keyword evidence="1" id="KW-0472">Membrane</keyword>
<reference evidence="2" key="1">
    <citation type="submission" date="2021-01" db="EMBL/GenBank/DDBJ databases">
        <title>Modified the classification status of verrucomicrobia.</title>
        <authorList>
            <person name="Feng X."/>
        </authorList>
    </citation>
    <scope>NUCLEOTIDE SEQUENCE</scope>
    <source>
        <strain evidence="2">KCTC 12986</strain>
    </source>
</reference>
<evidence type="ECO:0000313" key="2">
    <source>
        <dbReference type="EMBL" id="MBK1834885.1"/>
    </source>
</evidence>
<feature type="transmembrane region" description="Helical" evidence="1">
    <location>
        <begin position="45"/>
        <end position="67"/>
    </location>
</feature>
<evidence type="ECO:0000256" key="1">
    <source>
        <dbReference type="SAM" id="Phobius"/>
    </source>
</evidence>
<protein>
    <submittedName>
        <fullName evidence="2">Uncharacterized protein</fullName>
    </submittedName>
</protein>
<accession>A0A934RVF1</accession>
<dbReference type="RefSeq" id="WP_200392319.1">
    <property type="nucleotide sequence ID" value="NZ_JAENIO010000035.1"/>
</dbReference>
<feature type="transmembrane region" description="Helical" evidence="1">
    <location>
        <begin position="14"/>
        <end position="33"/>
    </location>
</feature>
<dbReference type="AlphaFoldDB" id="A0A934RVF1"/>